<evidence type="ECO:0000313" key="8">
    <source>
        <dbReference type="Proteomes" id="UP000623129"/>
    </source>
</evidence>
<organism evidence="7 8">
    <name type="scientific">Carex littledalei</name>
    <dbReference type="NCBI Taxonomy" id="544730"/>
    <lineage>
        <taxon>Eukaryota</taxon>
        <taxon>Viridiplantae</taxon>
        <taxon>Streptophyta</taxon>
        <taxon>Embryophyta</taxon>
        <taxon>Tracheophyta</taxon>
        <taxon>Spermatophyta</taxon>
        <taxon>Magnoliopsida</taxon>
        <taxon>Liliopsida</taxon>
        <taxon>Poales</taxon>
        <taxon>Cyperaceae</taxon>
        <taxon>Cyperoideae</taxon>
        <taxon>Cariceae</taxon>
        <taxon>Carex</taxon>
        <taxon>Carex subgen. Euthyceras</taxon>
    </lineage>
</organism>
<dbReference type="GO" id="GO:0046872">
    <property type="term" value="F:metal ion binding"/>
    <property type="evidence" value="ECO:0007669"/>
    <property type="project" value="UniProtKB-KW"/>
</dbReference>
<comment type="caution">
    <text evidence="7">The sequence shown here is derived from an EMBL/GenBank/DDBJ whole genome shotgun (WGS) entry which is preliminary data.</text>
</comment>
<dbReference type="PROSITE" id="PS51471">
    <property type="entry name" value="FE2OG_OXY"/>
    <property type="match status" value="1"/>
</dbReference>
<keyword evidence="3 5" id="KW-0560">Oxidoreductase</keyword>
<evidence type="ECO:0000256" key="1">
    <source>
        <dbReference type="ARBA" id="ARBA00008056"/>
    </source>
</evidence>
<feature type="domain" description="Fe2OG dioxygenase" evidence="6">
    <location>
        <begin position="210"/>
        <end position="310"/>
    </location>
</feature>
<sequence length="359" mass="40601">MTSNLEEKLGSVKFFQAESVQALASNFGASSNDVPDRYIMPEVEADAVAENGSFELPVIDLAKLRDPQFSQAEIAKLGCACGEWGFFQLINHGVDKELLERVKADITAFFNLPLEQKKAVTIESNSAEGFGRQFVASDEQKLEWVDMLYLNTQPVNQRMLQFWPTNPLTFRDTIDQYSLELNKVTGELLEAMSKDLGIESDVLFNLFKRQPQVMRMNYYPPCPHPDKVLGLAPHTDGAGLTLLLQVNDVQGLQIRKDNMWFNVENHPEAFVVNIGDILEIASNGRYPSVEHRAVVNTMKERISIGTFQIPYRLCTLGPLPEVVRGGKENYKSLPYIEYSRGYLSNKLKGRSYMESLKIY</sequence>
<name>A0A833QJ44_9POAL</name>
<comment type="similarity">
    <text evidence="1 5">Belongs to the iron/ascorbate-dependent oxidoreductase family.</text>
</comment>
<dbReference type="InterPro" id="IPR026992">
    <property type="entry name" value="DIOX_N"/>
</dbReference>
<accession>A0A833QJ44</accession>
<reference evidence="7" key="1">
    <citation type="submission" date="2020-01" db="EMBL/GenBank/DDBJ databases">
        <title>Genome sequence of Kobresia littledalei, the first chromosome-level genome in the family Cyperaceae.</title>
        <authorList>
            <person name="Qu G."/>
        </authorList>
    </citation>
    <scope>NUCLEOTIDE SEQUENCE</scope>
    <source>
        <strain evidence="7">C.B.Clarke</strain>
        <tissue evidence="7">Leaf</tissue>
    </source>
</reference>
<keyword evidence="4 5" id="KW-0408">Iron</keyword>
<proteinExistence type="inferred from homology"/>
<evidence type="ECO:0000313" key="7">
    <source>
        <dbReference type="EMBL" id="KAF3323161.1"/>
    </source>
</evidence>
<evidence type="ECO:0000256" key="3">
    <source>
        <dbReference type="ARBA" id="ARBA00023002"/>
    </source>
</evidence>
<dbReference type="Pfam" id="PF03171">
    <property type="entry name" value="2OG-FeII_Oxy"/>
    <property type="match status" value="1"/>
</dbReference>
<dbReference type="InterPro" id="IPR050295">
    <property type="entry name" value="Plant_2OG-oxidoreductases"/>
</dbReference>
<dbReference type="FunFam" id="2.60.120.330:FF:000001">
    <property type="entry name" value="Protein SRG1"/>
    <property type="match status" value="1"/>
</dbReference>
<dbReference type="AlphaFoldDB" id="A0A833QJ44"/>
<dbReference type="SUPFAM" id="SSF51197">
    <property type="entry name" value="Clavaminate synthase-like"/>
    <property type="match status" value="1"/>
</dbReference>
<protein>
    <submittedName>
        <fullName evidence="7">Protein SRG1-like protein</fullName>
    </submittedName>
</protein>
<gene>
    <name evidence="7" type="ORF">FCM35_KLT13150</name>
</gene>
<evidence type="ECO:0000259" key="6">
    <source>
        <dbReference type="PROSITE" id="PS51471"/>
    </source>
</evidence>
<dbReference type="OrthoDB" id="288590at2759"/>
<dbReference type="InterPro" id="IPR005123">
    <property type="entry name" value="Oxoglu/Fe-dep_dioxygenase_dom"/>
</dbReference>
<keyword evidence="2 5" id="KW-0479">Metal-binding</keyword>
<keyword evidence="8" id="KW-1185">Reference proteome</keyword>
<dbReference type="Proteomes" id="UP000623129">
    <property type="component" value="Unassembled WGS sequence"/>
</dbReference>
<dbReference type="InterPro" id="IPR044861">
    <property type="entry name" value="IPNS-like_FE2OG_OXY"/>
</dbReference>
<dbReference type="EMBL" id="SWLB01000024">
    <property type="protein sequence ID" value="KAF3323161.1"/>
    <property type="molecule type" value="Genomic_DNA"/>
</dbReference>
<dbReference type="PANTHER" id="PTHR47991">
    <property type="entry name" value="OXOGLUTARATE/IRON-DEPENDENT DIOXYGENASE"/>
    <property type="match status" value="1"/>
</dbReference>
<evidence type="ECO:0000256" key="2">
    <source>
        <dbReference type="ARBA" id="ARBA00022723"/>
    </source>
</evidence>
<dbReference type="Pfam" id="PF14226">
    <property type="entry name" value="DIOX_N"/>
    <property type="match status" value="1"/>
</dbReference>
<dbReference type="GO" id="GO:0016491">
    <property type="term" value="F:oxidoreductase activity"/>
    <property type="evidence" value="ECO:0007669"/>
    <property type="project" value="UniProtKB-KW"/>
</dbReference>
<dbReference type="Gene3D" id="2.60.120.330">
    <property type="entry name" value="B-lactam Antibiotic, Isopenicillin N Synthase, Chain"/>
    <property type="match status" value="1"/>
</dbReference>
<dbReference type="InterPro" id="IPR027443">
    <property type="entry name" value="IPNS-like_sf"/>
</dbReference>
<evidence type="ECO:0000256" key="4">
    <source>
        <dbReference type="ARBA" id="ARBA00023004"/>
    </source>
</evidence>
<evidence type="ECO:0000256" key="5">
    <source>
        <dbReference type="RuleBase" id="RU003682"/>
    </source>
</evidence>